<sequence>MKMVEAMIKFDSIVQAIVRYSLVVFFFFSIQGSDAGAATLKGLTIGDGPATVRVTLSDRVPFKVIKVDGKEVLIAFKDVDTPGISSKRGKPGYLVRDVAVQGLANGVLALVVTGRSTFKGVDSGWEKNGSTLVVSFSDRGTEQPLKKPLKRALKKALKKPVPQSIRTGEELKPSPDAGHSGPEVQKVPVEPAAGLQGVQASKSVPRTVSIYRGDMGDILIKAGLDGCRSQEMTGAVTYLKKRLWSPAGEMLAKVIETKDPDCLEPAYYLRAYAALMTADPEDSRANLTAMAAFQDALVAYPDSPLLPFALAGLGIVHTRLKNPAAAEGFFAIIRDHYRDYPGLAQVLYHLGLIYDAKGYNDQALAYFKEVFEDLPENSSVVDAGIGIGKALFKKRFYLDSLKILTELIKSNPEKTYDSPELLLSIGRSSFELGKTANARENFMRVLNLFPDIPGKDMILADIAETYAVDKDNKRAESVYRLVIKTYPGGEGFLNSSMGLALLVTDMAEKKAIYEMVKRDFTDHILAGVAMMRLAEIYEKEGAYADCIKEIENLLATHPQGLRYEAVKLMQRAYEALFDGKMSKGFYPDVLQEFEQKNALFERMESEKIYLSAGLSYLEGRLYEQAFNQLIKAYKRYARDERPESLLFGLGVAMDETDRKEDALKIFAGFIKRFPTSARVGPASLRMGNILLGKKMFAKAEKTLDAGYGATGDRMEKGNILLLKGEVYKAQKKLPRESIQLIEAAKEFALAPGNNYDLLATTHIKLGESYLEQKLYVKAAEAFALALKFTGGETIRADVGFMLGDAYQKANVLTKAREAFERIASLDDSIWARLAKERLATLDLAEKVKES</sequence>
<dbReference type="eggNOG" id="COG0457">
    <property type="taxonomic scope" value="Bacteria"/>
</dbReference>
<dbReference type="InterPro" id="IPR011990">
    <property type="entry name" value="TPR-like_helical_dom_sf"/>
</dbReference>
<dbReference type="SMART" id="SM00028">
    <property type="entry name" value="TPR"/>
    <property type="match status" value="7"/>
</dbReference>
<dbReference type="SUPFAM" id="SSF48452">
    <property type="entry name" value="TPR-like"/>
    <property type="match status" value="3"/>
</dbReference>
<keyword evidence="1" id="KW-0802">TPR repeat</keyword>
<dbReference type="PANTHER" id="PTHR12558">
    <property type="entry name" value="CELL DIVISION CYCLE 16,23,27"/>
    <property type="match status" value="1"/>
</dbReference>
<evidence type="ECO:0000313" key="4">
    <source>
        <dbReference type="Proteomes" id="UP000000442"/>
    </source>
</evidence>
<dbReference type="HOGENOM" id="CLU_335477_0_0_7"/>
<evidence type="ECO:0000256" key="1">
    <source>
        <dbReference type="PROSITE-ProRule" id="PRU00339"/>
    </source>
</evidence>
<keyword evidence="4" id="KW-1185">Reference proteome</keyword>
<gene>
    <name evidence="3" type="ordered locus">HRM2_37340</name>
</gene>
<dbReference type="OrthoDB" id="5410552at2"/>
<dbReference type="InterPro" id="IPR019734">
    <property type="entry name" value="TPR_rpt"/>
</dbReference>
<dbReference type="PROSITE" id="PS50005">
    <property type="entry name" value="TPR"/>
    <property type="match status" value="2"/>
</dbReference>
<feature type="repeat" description="TPR" evidence="1">
    <location>
        <begin position="419"/>
        <end position="452"/>
    </location>
</feature>
<evidence type="ECO:0000313" key="3">
    <source>
        <dbReference type="EMBL" id="ACN16792.1"/>
    </source>
</evidence>
<dbReference type="Proteomes" id="UP000000442">
    <property type="component" value="Chromosome"/>
</dbReference>
<dbReference type="Pfam" id="PF13181">
    <property type="entry name" value="TPR_8"/>
    <property type="match status" value="1"/>
</dbReference>
<feature type="region of interest" description="Disordered" evidence="2">
    <location>
        <begin position="158"/>
        <end position="185"/>
    </location>
</feature>
<dbReference type="RefSeq" id="WP_015905538.1">
    <property type="nucleotide sequence ID" value="NC_012108.1"/>
</dbReference>
<dbReference type="KEGG" id="dat:HRM2_37340"/>
<dbReference type="EMBL" id="CP001087">
    <property type="protein sequence ID" value="ACN16792.1"/>
    <property type="molecule type" value="Genomic_DNA"/>
</dbReference>
<dbReference type="STRING" id="177437.HRM2_37340"/>
<organism evidence="3 4">
    <name type="scientific">Desulforapulum autotrophicum (strain ATCC 43914 / DSM 3382 / VKM B-1955 / HRM2)</name>
    <name type="common">Desulfobacterium autotrophicum</name>
    <dbReference type="NCBI Taxonomy" id="177437"/>
    <lineage>
        <taxon>Bacteria</taxon>
        <taxon>Pseudomonadati</taxon>
        <taxon>Thermodesulfobacteriota</taxon>
        <taxon>Desulfobacteria</taxon>
        <taxon>Desulfobacterales</taxon>
        <taxon>Desulfobacteraceae</taxon>
        <taxon>Desulforapulum</taxon>
    </lineage>
</organism>
<dbReference type="PANTHER" id="PTHR12558:SF13">
    <property type="entry name" value="CELL DIVISION CYCLE PROTEIN 27 HOMOLOG"/>
    <property type="match status" value="1"/>
</dbReference>
<feature type="repeat" description="TPR" evidence="1">
    <location>
        <begin position="344"/>
        <end position="377"/>
    </location>
</feature>
<accession>C0QAK9</accession>
<dbReference type="eggNOG" id="COG1729">
    <property type="taxonomic scope" value="Bacteria"/>
</dbReference>
<protein>
    <submittedName>
        <fullName evidence="3">TPR repeat family protein</fullName>
    </submittedName>
</protein>
<name>C0QAK9_DESAH</name>
<proteinExistence type="predicted"/>
<reference evidence="3 4" key="1">
    <citation type="journal article" date="2009" name="Environ. Microbiol.">
        <title>Genome sequence of Desulfobacterium autotrophicum HRM2, a marine sulfate reducer oxidizing organic carbon completely to carbon dioxide.</title>
        <authorList>
            <person name="Strittmatter A.W."/>
            <person name="Liesegang H."/>
            <person name="Rabus R."/>
            <person name="Decker I."/>
            <person name="Amann J."/>
            <person name="Andres S."/>
            <person name="Henne A."/>
            <person name="Fricke W.F."/>
            <person name="Martinez-Arias R."/>
            <person name="Bartels D."/>
            <person name="Goesmann A."/>
            <person name="Krause L."/>
            <person name="Puehler A."/>
            <person name="Klenk H.P."/>
            <person name="Richter M."/>
            <person name="Schuler M."/>
            <person name="Gloeckner F.O."/>
            <person name="Meyerdierks A."/>
            <person name="Gottschalk G."/>
            <person name="Amann R."/>
        </authorList>
    </citation>
    <scope>NUCLEOTIDE SEQUENCE [LARGE SCALE GENOMIC DNA]</scope>
    <source>
        <strain evidence="4">ATCC 43914 / DSM 3382 / HRM2</strain>
    </source>
</reference>
<dbReference type="AlphaFoldDB" id="C0QAK9"/>
<dbReference type="Pfam" id="PF13174">
    <property type="entry name" value="TPR_6"/>
    <property type="match status" value="2"/>
</dbReference>
<dbReference type="Gene3D" id="1.25.40.10">
    <property type="entry name" value="Tetratricopeptide repeat domain"/>
    <property type="match status" value="4"/>
</dbReference>
<evidence type="ECO:0000256" key="2">
    <source>
        <dbReference type="SAM" id="MobiDB-lite"/>
    </source>
</evidence>